<dbReference type="GO" id="GO:0005549">
    <property type="term" value="F:odorant binding"/>
    <property type="evidence" value="ECO:0007669"/>
    <property type="project" value="InterPro"/>
</dbReference>
<feature type="transmembrane region" description="Helical" evidence="10">
    <location>
        <begin position="65"/>
        <end position="83"/>
    </location>
</feature>
<evidence type="ECO:0000313" key="12">
    <source>
        <dbReference type="Proteomes" id="UP000667349"/>
    </source>
</evidence>
<keyword evidence="2" id="KW-1003">Cell membrane</keyword>
<feature type="transmembrane region" description="Helical" evidence="10">
    <location>
        <begin position="31"/>
        <end position="53"/>
    </location>
</feature>
<dbReference type="InterPro" id="IPR004117">
    <property type="entry name" value="7tm6_olfct_rcpt"/>
</dbReference>
<evidence type="ECO:0000256" key="8">
    <source>
        <dbReference type="ARBA" id="ARBA00023170"/>
    </source>
</evidence>
<feature type="transmembrane region" description="Helical" evidence="10">
    <location>
        <begin position="981"/>
        <end position="1008"/>
    </location>
</feature>
<evidence type="ECO:0000256" key="3">
    <source>
        <dbReference type="ARBA" id="ARBA00022606"/>
    </source>
</evidence>
<feature type="transmembrane region" description="Helical" evidence="10">
    <location>
        <begin position="265"/>
        <end position="289"/>
    </location>
</feature>
<feature type="transmembrane region" description="Helical" evidence="10">
    <location>
        <begin position="889"/>
        <end position="910"/>
    </location>
</feature>
<feature type="non-terminal residue" evidence="11">
    <location>
        <position position="1783"/>
    </location>
</feature>
<keyword evidence="12" id="KW-1185">Reference proteome</keyword>
<dbReference type="PANTHER" id="PTHR21137">
    <property type="entry name" value="ODORANT RECEPTOR"/>
    <property type="match status" value="1"/>
</dbReference>
<evidence type="ECO:0000256" key="4">
    <source>
        <dbReference type="ARBA" id="ARBA00022692"/>
    </source>
</evidence>
<evidence type="ECO:0000256" key="2">
    <source>
        <dbReference type="ARBA" id="ARBA00022475"/>
    </source>
</evidence>
<keyword evidence="5" id="KW-0552">Olfaction</keyword>
<evidence type="ECO:0000256" key="5">
    <source>
        <dbReference type="ARBA" id="ARBA00022725"/>
    </source>
</evidence>
<dbReference type="GO" id="GO:0004984">
    <property type="term" value="F:olfactory receptor activity"/>
    <property type="evidence" value="ECO:0007669"/>
    <property type="project" value="InterPro"/>
</dbReference>
<gene>
    <name evidence="11" type="primary">Or49b_0</name>
    <name evidence="11" type="ORF">G6Z75_0007020</name>
</gene>
<comment type="subcellular location">
    <subcellularLocation>
        <location evidence="1">Cell membrane</location>
        <topology evidence="1">Multi-pass membrane protein</topology>
    </subcellularLocation>
</comment>
<keyword evidence="3" id="KW-0716">Sensory transduction</keyword>
<feature type="transmembrane region" description="Helical" evidence="10">
    <location>
        <begin position="640"/>
        <end position="660"/>
    </location>
</feature>
<feature type="transmembrane region" description="Helical" evidence="10">
    <location>
        <begin position="420"/>
        <end position="442"/>
    </location>
</feature>
<dbReference type="Proteomes" id="UP000667349">
    <property type="component" value="Unassembled WGS sequence"/>
</dbReference>
<keyword evidence="4 10" id="KW-0812">Transmembrane</keyword>
<feature type="transmembrane region" description="Helical" evidence="10">
    <location>
        <begin position="1656"/>
        <end position="1676"/>
    </location>
</feature>
<dbReference type="Pfam" id="PF02949">
    <property type="entry name" value="7tm_6"/>
    <property type="match status" value="6"/>
</dbReference>
<dbReference type="GO" id="GO:0005886">
    <property type="term" value="C:plasma membrane"/>
    <property type="evidence" value="ECO:0007669"/>
    <property type="project" value="UniProtKB-SubCell"/>
</dbReference>
<feature type="transmembrane region" description="Helical" evidence="10">
    <location>
        <begin position="1152"/>
        <end position="1172"/>
    </location>
</feature>
<proteinExistence type="predicted"/>
<reference evidence="11" key="1">
    <citation type="submission" date="2020-02" db="EMBL/GenBank/DDBJ databases">
        <title>Relaxed selection underlies rapid genomic changes in the transitions from sociality to social parasitism in ants.</title>
        <authorList>
            <person name="Bi X."/>
        </authorList>
    </citation>
    <scope>NUCLEOTIDE SEQUENCE</scope>
    <source>
        <strain evidence="11">BGI-DK2013a</strain>
        <tissue evidence="11">Whole body</tissue>
    </source>
</reference>
<organism evidence="11 12">
    <name type="scientific">Acromyrmex insinuator</name>
    <dbReference type="NCBI Taxonomy" id="230686"/>
    <lineage>
        <taxon>Eukaryota</taxon>
        <taxon>Metazoa</taxon>
        <taxon>Ecdysozoa</taxon>
        <taxon>Arthropoda</taxon>
        <taxon>Hexapoda</taxon>
        <taxon>Insecta</taxon>
        <taxon>Pterygota</taxon>
        <taxon>Neoptera</taxon>
        <taxon>Endopterygota</taxon>
        <taxon>Hymenoptera</taxon>
        <taxon>Apocrita</taxon>
        <taxon>Aculeata</taxon>
        <taxon>Formicoidea</taxon>
        <taxon>Formicidae</taxon>
        <taxon>Myrmicinae</taxon>
        <taxon>Acromyrmex</taxon>
    </lineage>
</organism>
<feature type="transmembrane region" description="Helical" evidence="10">
    <location>
        <begin position="1521"/>
        <end position="1547"/>
    </location>
</feature>
<keyword evidence="7 10" id="KW-0472">Membrane</keyword>
<dbReference type="PANTHER" id="PTHR21137:SF35">
    <property type="entry name" value="ODORANT RECEPTOR 19A-RELATED"/>
    <property type="match status" value="1"/>
</dbReference>
<evidence type="ECO:0000256" key="7">
    <source>
        <dbReference type="ARBA" id="ARBA00023136"/>
    </source>
</evidence>
<comment type="caution">
    <text evidence="11">The sequence shown here is derived from an EMBL/GenBank/DDBJ whole genome shotgun (WGS) entry which is preliminary data.</text>
</comment>
<feature type="transmembrane region" description="Helical" evidence="10">
    <location>
        <begin position="1302"/>
        <end position="1322"/>
    </location>
</feature>
<feature type="transmembrane region" description="Helical" evidence="10">
    <location>
        <begin position="124"/>
        <end position="154"/>
    </location>
</feature>
<evidence type="ECO:0000256" key="9">
    <source>
        <dbReference type="ARBA" id="ARBA00023224"/>
    </source>
</evidence>
<evidence type="ECO:0000313" key="11">
    <source>
        <dbReference type="EMBL" id="KAG5313107.1"/>
    </source>
</evidence>
<keyword evidence="6 10" id="KW-1133">Transmembrane helix</keyword>
<accession>A0A836F542</accession>
<feature type="transmembrane region" description="Helical" evidence="10">
    <location>
        <begin position="175"/>
        <end position="204"/>
    </location>
</feature>
<feature type="transmembrane region" description="Helical" evidence="10">
    <location>
        <begin position="609"/>
        <end position="628"/>
    </location>
</feature>
<feature type="transmembrane region" description="Helical" evidence="10">
    <location>
        <begin position="578"/>
        <end position="597"/>
    </location>
</feature>
<feature type="transmembrane region" description="Helical" evidence="10">
    <location>
        <begin position="690"/>
        <end position="711"/>
    </location>
</feature>
<feature type="transmembrane region" description="Helical" evidence="10">
    <location>
        <begin position="365"/>
        <end position="389"/>
    </location>
</feature>
<feature type="transmembrane region" description="Helical" evidence="10">
    <location>
        <begin position="1356"/>
        <end position="1378"/>
    </location>
</feature>
<evidence type="ECO:0000256" key="6">
    <source>
        <dbReference type="ARBA" id="ARBA00022989"/>
    </source>
</evidence>
<evidence type="ECO:0000256" key="1">
    <source>
        <dbReference type="ARBA" id="ARBA00004651"/>
    </source>
</evidence>
<feature type="transmembrane region" description="Helical" evidence="10">
    <location>
        <begin position="1120"/>
        <end position="1140"/>
    </location>
</feature>
<name>A0A836F542_9HYME</name>
<feature type="transmembrane region" description="Helical" evidence="10">
    <location>
        <begin position="1269"/>
        <end position="1290"/>
    </location>
</feature>
<feature type="non-terminal residue" evidence="11">
    <location>
        <position position="1"/>
    </location>
</feature>
<dbReference type="GO" id="GO:0007165">
    <property type="term" value="P:signal transduction"/>
    <property type="evidence" value="ECO:0007669"/>
    <property type="project" value="UniProtKB-KW"/>
</dbReference>
<protein>
    <submittedName>
        <fullName evidence="11">OR49B protein</fullName>
    </submittedName>
</protein>
<sequence length="1783" mass="207114">MDFFDTRYFRINKFFLSFIGLWPYQTSFIKLLTQSFAIFGVTIMCAPQIAYMFKHVDDLDNMFELMPILAGTVICIAKIISLTCNSEMFKGLLQHMRDDWNNLLTSEETQILTHYAEKSRTLMLAYSISVIGFVFCYALLPLTGPVFDIILPLNETRPRKLPHLADFVILDQEKYYYTLLLILYVGYVVCVSIAVAADILYIFLVEHICGMYGVLCHRLRNLAAHDDLRWIDGDYIHEEIRRYIQHCIQLHERIRLFIEMMDSTISLFLFFDVGLGFLLHTSSCIMIIVRMGSSEIMRYVALMLMQSCRLFFNSWAGQEVTDHSVEVSIAAYDGIWYNASVKVQKLLLFLIARSQKASQITIAKLYVINLEGFIWMATFVIGFALLPLVNPLLDVLSPLNITRPKKFIYPAEMLVDHEKYYYILLTIMYYSYFVACVVTLAIDTIYFAFIEHACALFDILNYHLKNMVKGRSKQEAHHDSSSKQNNIVQHLIRCILLHIKIKAYNGAWYETSNTAKKMLLMLILRSQMISEIKVAKSFVMNLENFTVFDTQYFRVNKLLLSFFGLWPMQSTSNKNKRLCCTLFGILILLLPQIAFLFKRMRRLNDFYDVLPTFLGTCICLLKTIGLQWQTEKRLCKERQFLLLVFTLTGAASFVTAPLTIPLLDSILMSNVTRTKRMPHPTEFFLDMEKYYYILLALTIVGYSVCCTVIVATDTIYLALLQHTCGTLAILSYRLKRLATRDISKKCFDPTSKEDGDVENMIVTRTELVRNGPLVLIQSLRFFFNSWLGQKIIDHSSQISVAAYNGMWYQTCLEVKKMLLFLLMKCQKPYHITMVKLYVICLENYISDRFERLLFGFSMSFFDNRYYYLNKRFLTVIGQWPFQSRLESNMMFAITSLSTFSFIFFQFWGLAAGITDLSIIMENTSQILVNSMIAIKLINCVFTNDKMKVLLEDIKKTWKIEHTDAEKKILQHYAEKSRTFTIGYAIVLYATWLFYSTTSIVVSGIYMILPTNKTYTAKFLYRIDHVLDIDKYFELLMLHGFISVFYLSSVPLAVDTTFTLCTHHICALFECLRYNIERIRGLDFVLLEPNIKDDEIYRDIIGCIKSYQHALKFSDVLSSNYATSFFFLLGNVIISLSFGAAQLLMVDNQLEEIVRLLAVTLAQLLHIYFLSLISQRLIDHSSGLQNVIYSCDWYKISKRSKHLLSFTLLRSTKPCQLIAGNMFVMSMENFSSFRLKMNQLMDVFETRYFRVNKLLLSFLGLWPMQSNKKKFFYCTMFGILILLLPQIAFLFKRMKNLNDFYDVLLTFVGTFFASTSIASFVTAPLTMPLLQSILISNVTRSKRMPHPTEFFLNMEKYYYILLAITNGPLVVIQSIRFFFTSWLGQQIIDHSSQISVAAYNGIWYQMSLEAKKMLLLLIMKCQKPYHITAAKLYAICLESYSSFWGLAAGITDLSIIMENASPLLVNSIIIIKLVNCVFTNDKMKELLEDIEKTWKIKHTDSEKKILQHYAEKSRTFTIRYAIVLYTTWLFYSTTSIMISGIYTILPINETYTVKFLYRMDHVLDIDKYFKLLMLHGFISIFYIVSVPIAIDTTFTLYTQHICALFECLRYNIERIRGSDFILLEPNIKDDEVYRDIIGCIKSYQHALKFSDMFSSNYATSFLFQLGNVIISLSFGAAELIMVDNQLDEIIRILFANLAQLIHIYFLCLISQRLIDHSSGFQNVIYSCDWYKISRRSKQLLRFTLLRTTKPCQIIAGNMFVMSMENFSSVLKVSLSYFTMLTSLQ</sequence>
<feature type="transmembrane region" description="Helical" evidence="10">
    <location>
        <begin position="1028"/>
        <end position="1047"/>
    </location>
</feature>
<feature type="transmembrane region" description="Helical" evidence="10">
    <location>
        <begin position="1567"/>
        <end position="1589"/>
    </location>
</feature>
<keyword evidence="9" id="KW-0807">Transducer</keyword>
<keyword evidence="8" id="KW-0675">Receptor</keyword>
<evidence type="ECO:0000256" key="10">
    <source>
        <dbReference type="SAM" id="Phobius"/>
    </source>
</evidence>
<feature type="transmembrane region" description="Helical" evidence="10">
    <location>
        <begin position="1688"/>
        <end position="1708"/>
    </location>
</feature>
<dbReference type="EMBL" id="JAANHZ010000258">
    <property type="protein sequence ID" value="KAG5313107.1"/>
    <property type="molecule type" value="Genomic_DNA"/>
</dbReference>